<feature type="region of interest" description="Disordered" evidence="1">
    <location>
        <begin position="621"/>
        <end position="647"/>
    </location>
</feature>
<dbReference type="HOGENOM" id="CLU_012696_0_0_6"/>
<evidence type="ECO:0000313" key="2">
    <source>
        <dbReference type="EMBL" id="AEA99369.1"/>
    </source>
</evidence>
<proteinExistence type="predicted"/>
<feature type="compositionally biased region" description="Acidic residues" evidence="1">
    <location>
        <begin position="628"/>
        <end position="639"/>
    </location>
</feature>
<dbReference type="Proteomes" id="UP000001870">
    <property type="component" value="Chromosome"/>
</dbReference>
<reference evidence="2 3" key="1">
    <citation type="journal article" date="2008" name="ISME J.">
        <title>Comparative genomics of two ecotypes of the marine planktonic copiotroph Alteromonas macleodii suggests alternative lifestyles associated with different kinds of particulate organic matter.</title>
        <authorList>
            <person name="Ivars-Martinez E."/>
            <person name="Martin-Cuadrado A.B."/>
            <person name="D'Auria G."/>
            <person name="Mira A."/>
            <person name="Ferriera S."/>
            <person name="Johnson J."/>
            <person name="Friedman R."/>
            <person name="Rodriguez-Valera F."/>
        </authorList>
    </citation>
    <scope>NUCLEOTIDE SEQUENCE [LARGE SCALE GENOMIC DNA]</scope>
    <source>
        <strain evidence="3">DSM 17117 / CIP 110805 / LMG 28347 / Deep ecotype</strain>
    </source>
</reference>
<dbReference type="RefSeq" id="WP_012519659.1">
    <property type="nucleotide sequence ID" value="NC_011138.3"/>
</dbReference>
<protein>
    <submittedName>
        <fullName evidence="2">Uncharacterized protein</fullName>
    </submittedName>
</protein>
<sequence>MTVNVVDKGGVHISEANFYRELVEDYIAANDFDSAKVVLNITQAYADELSDLTQERTTAHGRFGVLATDLLASRIEAYAEEQSDINYESVITAIDYATHIAETTSFNEVGGNNYFTNRTYLLVEATRFAYAASLIGDDNQQIALTDKAKTLLAQAISMYVTADYDDDYRVNVADYAEETLRRYPTGLSFLAGPFAALYPDYIAANSTETTIGNLPLMLVEEEEGSTDSDTKRAYRDHYAYSIVTSAFNSEDIAPLIDALTYTFTETYSDTEYVVEALVEQDDVGFLDKRAAWFLHYAGLNAEAQQVTTAAINVLSTQAYFDDVGFNVDKLVENYGCSRFVELFTEFGGDSETTGSLYGTCLNIVDTYFGEDSQASESQKMNAYINAALIYRTLGDDEGMQSAMYTAQENVAALAEGGEDIDSLFEYRIYIANTFASVGELETAASLFSTVADQALDAVASAATIEDKVDAVDDILGELEAVFEPDDSNAFLNVDHLLLATKKHAGKNEEYAQAIGSVKATSASLLESLLATTSEFADSENVDFYESFIEQFSWLGNYENAQWLALNEIYTTADSEALFAVIAETMATQDDFPASTIANVDTDNDGLPNFFLLNASDDAISQSGLSTDNDADNDGIEDPNDLNPLDQD</sequence>
<keyword evidence="3" id="KW-1185">Reference proteome</keyword>
<evidence type="ECO:0000313" key="3">
    <source>
        <dbReference type="Proteomes" id="UP000001870"/>
    </source>
</evidence>
<dbReference type="EMBL" id="CP001103">
    <property type="protein sequence ID" value="AEA99369.1"/>
    <property type="molecule type" value="Genomic_DNA"/>
</dbReference>
<name>F2G3H2_ALTMD</name>
<reference evidence="2 3" key="2">
    <citation type="journal article" date="2015" name="Antonie Van Leeuwenhoek">
        <title>Ecophysiological diversity of a novel member of the genus Alteromonas, and description of Alteromonas mediterranea sp. nov.</title>
        <authorList>
            <person name="Ivanova E.P."/>
            <person name="Lopez-Perez M."/>
            <person name="Zabalos M."/>
            <person name="Nguyen S.H."/>
            <person name="Webb H.K."/>
            <person name="Ryan J."/>
            <person name="Lagutin K."/>
            <person name="Vyssotski M."/>
            <person name="Crawford R.J."/>
            <person name="Rodriguez-Valera F."/>
        </authorList>
    </citation>
    <scope>NUCLEOTIDE SEQUENCE [LARGE SCALE GENOMIC DNA]</scope>
    <source>
        <strain evidence="3">DSM 17117 / CIP 110805 / LMG 28347 / Deep ecotype</strain>
    </source>
</reference>
<organism evidence="2 3">
    <name type="scientific">Alteromonas mediterranea (strain DSM 17117 / CIP 110805 / LMG 28347 / Deep ecotype)</name>
    <dbReference type="NCBI Taxonomy" id="1774373"/>
    <lineage>
        <taxon>Bacteria</taxon>
        <taxon>Pseudomonadati</taxon>
        <taxon>Pseudomonadota</taxon>
        <taxon>Gammaproteobacteria</taxon>
        <taxon>Alteromonadales</taxon>
        <taxon>Alteromonadaceae</taxon>
        <taxon>Alteromonas/Salinimonas group</taxon>
        <taxon>Alteromonas</taxon>
    </lineage>
</organism>
<dbReference type="KEGG" id="amc:MADE_1016205"/>
<gene>
    <name evidence="2" type="ordered locus">MADE_1016205</name>
</gene>
<dbReference type="AlphaFoldDB" id="F2G3H2"/>
<accession>F2G3H2</accession>
<evidence type="ECO:0000256" key="1">
    <source>
        <dbReference type="SAM" id="MobiDB-lite"/>
    </source>
</evidence>